<dbReference type="PANTHER" id="PTHR36766:SF3">
    <property type="entry name" value="RPW8 DOMAIN-CONTAINING PROTEIN"/>
    <property type="match status" value="1"/>
</dbReference>
<dbReference type="EMBL" id="JAWXYG010000009">
    <property type="protein sequence ID" value="KAK4262257.1"/>
    <property type="molecule type" value="Genomic_DNA"/>
</dbReference>
<dbReference type="PANTHER" id="PTHR36766">
    <property type="entry name" value="PLANT BROAD-SPECTRUM MILDEW RESISTANCE PROTEIN RPW8"/>
    <property type="match status" value="1"/>
</dbReference>
<dbReference type="Proteomes" id="UP001293593">
    <property type="component" value="Unassembled WGS sequence"/>
</dbReference>
<dbReference type="InterPro" id="IPR032675">
    <property type="entry name" value="LRR_dom_sf"/>
</dbReference>
<dbReference type="Pfam" id="PF23598">
    <property type="entry name" value="LRR_14"/>
    <property type="match status" value="1"/>
</dbReference>
<evidence type="ECO:0000313" key="6">
    <source>
        <dbReference type="EMBL" id="KAK4262257.1"/>
    </source>
</evidence>
<feature type="domain" description="RPW8" evidence="5">
    <location>
        <begin position="1"/>
        <end position="146"/>
    </location>
</feature>
<gene>
    <name evidence="6" type="ORF">QN277_027839</name>
</gene>
<dbReference type="InterPro" id="IPR027417">
    <property type="entry name" value="P-loop_NTPase"/>
</dbReference>
<dbReference type="PRINTS" id="PR00364">
    <property type="entry name" value="DISEASERSIST"/>
</dbReference>
<evidence type="ECO:0000313" key="7">
    <source>
        <dbReference type="Proteomes" id="UP001293593"/>
    </source>
</evidence>
<dbReference type="GO" id="GO:0043531">
    <property type="term" value="F:ADP binding"/>
    <property type="evidence" value="ECO:0007669"/>
    <property type="project" value="InterPro"/>
</dbReference>
<dbReference type="InterPro" id="IPR042197">
    <property type="entry name" value="Apaf_helical"/>
</dbReference>
<feature type="coiled-coil region" evidence="4">
    <location>
        <begin position="41"/>
        <end position="68"/>
    </location>
</feature>
<comment type="similarity">
    <text evidence="1">Belongs to the disease resistance NB-LRR family.</text>
</comment>
<evidence type="ECO:0000256" key="4">
    <source>
        <dbReference type="SAM" id="Coils"/>
    </source>
</evidence>
<dbReference type="Gene3D" id="3.80.10.10">
    <property type="entry name" value="Ribonuclease Inhibitor"/>
    <property type="match status" value="1"/>
</dbReference>
<dbReference type="SUPFAM" id="SSF52047">
    <property type="entry name" value="RNI-like"/>
    <property type="match status" value="1"/>
</dbReference>
<dbReference type="Gene3D" id="3.40.50.300">
    <property type="entry name" value="P-loop containing nucleotide triphosphate hydrolases"/>
    <property type="match status" value="1"/>
</dbReference>
<dbReference type="Pfam" id="PF05659">
    <property type="entry name" value="RPW8"/>
    <property type="match status" value="1"/>
</dbReference>
<dbReference type="Pfam" id="PF00931">
    <property type="entry name" value="NB-ARC"/>
    <property type="match status" value="1"/>
</dbReference>
<dbReference type="CDD" id="cd00009">
    <property type="entry name" value="AAA"/>
    <property type="match status" value="1"/>
</dbReference>
<evidence type="ECO:0000259" key="5">
    <source>
        <dbReference type="PROSITE" id="PS51153"/>
    </source>
</evidence>
<accession>A0AAE1J1V1</accession>
<dbReference type="AlphaFoldDB" id="A0AAE1J1V1"/>
<evidence type="ECO:0000256" key="1">
    <source>
        <dbReference type="ARBA" id="ARBA00008894"/>
    </source>
</evidence>
<protein>
    <recommendedName>
        <fullName evidence="5">RPW8 domain-containing protein</fullName>
    </recommendedName>
</protein>
<evidence type="ECO:0000256" key="2">
    <source>
        <dbReference type="ARBA" id="ARBA00022737"/>
    </source>
</evidence>
<dbReference type="InterPro" id="IPR008808">
    <property type="entry name" value="Powdery_mildew-R_dom"/>
</dbReference>
<dbReference type="InterPro" id="IPR036388">
    <property type="entry name" value="WH-like_DNA-bd_sf"/>
</dbReference>
<keyword evidence="3" id="KW-0611">Plant defense</keyword>
<evidence type="ECO:0000256" key="3">
    <source>
        <dbReference type="ARBA" id="ARBA00022821"/>
    </source>
</evidence>
<keyword evidence="2" id="KW-0677">Repeat</keyword>
<proteinExistence type="inferred from homology"/>
<organism evidence="6 7">
    <name type="scientific">Acacia crassicarpa</name>
    <name type="common">northern wattle</name>
    <dbReference type="NCBI Taxonomy" id="499986"/>
    <lineage>
        <taxon>Eukaryota</taxon>
        <taxon>Viridiplantae</taxon>
        <taxon>Streptophyta</taxon>
        <taxon>Embryophyta</taxon>
        <taxon>Tracheophyta</taxon>
        <taxon>Spermatophyta</taxon>
        <taxon>Magnoliopsida</taxon>
        <taxon>eudicotyledons</taxon>
        <taxon>Gunneridae</taxon>
        <taxon>Pentapetalae</taxon>
        <taxon>rosids</taxon>
        <taxon>fabids</taxon>
        <taxon>Fabales</taxon>
        <taxon>Fabaceae</taxon>
        <taxon>Caesalpinioideae</taxon>
        <taxon>mimosoid clade</taxon>
        <taxon>Acacieae</taxon>
        <taxon>Acacia</taxon>
    </lineage>
</organism>
<keyword evidence="4" id="KW-0175">Coiled coil</keyword>
<dbReference type="Gene3D" id="1.10.8.430">
    <property type="entry name" value="Helical domain of apoptotic protease-activating factors"/>
    <property type="match status" value="1"/>
</dbReference>
<reference evidence="6" key="1">
    <citation type="submission" date="2023-10" db="EMBL/GenBank/DDBJ databases">
        <title>Chromosome-level genome of the transformable northern wattle, Acacia crassicarpa.</title>
        <authorList>
            <person name="Massaro I."/>
            <person name="Sinha N.R."/>
            <person name="Poethig S."/>
            <person name="Leichty A.R."/>
        </authorList>
    </citation>
    <scope>NUCLEOTIDE SEQUENCE</scope>
    <source>
        <strain evidence="6">Acra3RX</strain>
        <tissue evidence="6">Leaf</tissue>
    </source>
</reference>
<dbReference type="PROSITE" id="PS51153">
    <property type="entry name" value="RPW8"/>
    <property type="match status" value="1"/>
</dbReference>
<name>A0AAE1J1V1_9FABA</name>
<sequence length="801" mass="91378">MAEKVIDILLDELLSKVLEAKKRAIQFKPTLDRLASTIGSIKPVVEQIEQFNRRLDRSEEEIKKLIEDVKYGEQLVLKCSKVQWWECCYKPQYQEQLEDLDQSLARFFRLDMQVQTARDVKETLIEVRDVHMEIKKLNAVARDERGLCSAPEPPEFTVGLDVHLRELKVRLLQDDVSVIVITGSPGSGKTTLAKKFCSDANVRGKFKDNIFFVKFSETPKLNVIVQKLYQHNGRSVSEPQNDEEAVDQLKLLLKQIGKDPTLLVLDDVWDRSEPLVDDLRMQLPDFKILVTSRFAIQRFGPPHSLKPLGGEDAMKLFRHSAKLMEKSFNIPDHIVEEIVQGCSGSPMVLNAIGRSLCGQNSVLWQSRATELSKGRPIFESNEDLLAFLQKSFDVLDTKSVIKERFLDLGLFPEDQKIPAASLVDMWVELHGEDDINAMKKIYELATRNMVDIVVRKFASGTGNFSSHFVVPHDLFQELAIHQRQISQEPMEVRKRLFLNITRNELPQWWTEQKEHHIAARVLSISTDRLFSSDWCNLIPSEVEVLVLNLRGTKYTIPKFVEKMSKLKVMLITNYGFHPAAELENLELLNFLSNVKRIRLERVLIPSLAEKRVLLKNLQKLSLFMCNVNEAFKNCSVQVSDMMPNLVELNIDYCNLVELPAGLCGIFPLKKLSISSCHKLSALPKDIGNLLNLELLRVSSCSDLAEFPDSVSSLQKLQFLDISYCISLNRLPDDMGELLSLKELYITRCSRLSELPPTIINLTGLRVVLCDEEMATLWEPCKTILTDLHVEVAQADVGLDWL</sequence>
<dbReference type="GO" id="GO:0006952">
    <property type="term" value="P:defense response"/>
    <property type="evidence" value="ECO:0007669"/>
    <property type="project" value="UniProtKB-KW"/>
</dbReference>
<comment type="caution">
    <text evidence="6">The sequence shown here is derived from an EMBL/GenBank/DDBJ whole genome shotgun (WGS) entry which is preliminary data.</text>
</comment>
<dbReference type="SUPFAM" id="SSF52540">
    <property type="entry name" value="P-loop containing nucleoside triphosphate hydrolases"/>
    <property type="match status" value="1"/>
</dbReference>
<dbReference type="Gene3D" id="1.10.10.10">
    <property type="entry name" value="Winged helix-like DNA-binding domain superfamily/Winged helix DNA-binding domain"/>
    <property type="match status" value="1"/>
</dbReference>
<dbReference type="InterPro" id="IPR002182">
    <property type="entry name" value="NB-ARC"/>
</dbReference>
<dbReference type="InterPro" id="IPR055414">
    <property type="entry name" value="LRR_R13L4/SHOC2-like"/>
</dbReference>
<keyword evidence="7" id="KW-1185">Reference proteome</keyword>